<keyword evidence="1" id="KW-0175">Coiled coil</keyword>
<dbReference type="Pfam" id="PF18555">
    <property type="entry name" value="MobL"/>
    <property type="match status" value="1"/>
</dbReference>
<dbReference type="InterPro" id="IPR048102">
    <property type="entry name" value="MobP3"/>
</dbReference>
<dbReference type="RefSeq" id="WP_055193273.1">
    <property type="nucleotide sequence ID" value="NZ_CABIYH010000004.1"/>
</dbReference>
<dbReference type="AlphaFoldDB" id="A0A173RVW5"/>
<dbReference type="EMBL" id="CYXZ01000004">
    <property type="protein sequence ID" value="CUM81886.1"/>
    <property type="molecule type" value="Genomic_DNA"/>
</dbReference>
<protein>
    <submittedName>
        <fullName evidence="3">Putative beta-lactamase hcpC</fullName>
        <ecNumber evidence="3">3.5.2.6</ecNumber>
    </submittedName>
</protein>
<dbReference type="PANTHER" id="PTHR11102:SF160">
    <property type="entry name" value="ERAD-ASSOCIATED E3 UBIQUITIN-PROTEIN LIGASE COMPONENT HRD3"/>
    <property type="match status" value="1"/>
</dbReference>
<dbReference type="NCBIfam" id="NF041499">
    <property type="entry name" value="MobP3"/>
    <property type="match status" value="1"/>
</dbReference>
<feature type="compositionally biased region" description="Basic and acidic residues" evidence="2">
    <location>
        <begin position="420"/>
        <end position="429"/>
    </location>
</feature>
<dbReference type="PaxDb" id="166486-ERS852572_00626"/>
<accession>A0A173RVW5</accession>
<gene>
    <name evidence="3" type="primary">hcpC</name>
    <name evidence="3" type="ORF">ERS852572_00626</name>
</gene>
<dbReference type="OrthoDB" id="2724739at2"/>
<dbReference type="SUPFAM" id="SSF81901">
    <property type="entry name" value="HCP-like"/>
    <property type="match status" value="3"/>
</dbReference>
<dbReference type="InterPro" id="IPR050767">
    <property type="entry name" value="Sel1_AlgK"/>
</dbReference>
<evidence type="ECO:0000256" key="2">
    <source>
        <dbReference type="SAM" id="MobiDB-lite"/>
    </source>
</evidence>
<reference evidence="3 4" key="1">
    <citation type="submission" date="2015-09" db="EMBL/GenBank/DDBJ databases">
        <authorList>
            <consortium name="Pathogen Informatics"/>
        </authorList>
    </citation>
    <scope>NUCLEOTIDE SEQUENCE [LARGE SCALE GENOMIC DNA]</scope>
    <source>
        <strain evidence="3 4">2789STDY5834960</strain>
    </source>
</reference>
<dbReference type="InterPro" id="IPR006597">
    <property type="entry name" value="Sel1-like"/>
</dbReference>
<dbReference type="EC" id="3.5.2.6" evidence="3"/>
<evidence type="ECO:0000256" key="1">
    <source>
        <dbReference type="SAM" id="Coils"/>
    </source>
</evidence>
<dbReference type="Pfam" id="PF08238">
    <property type="entry name" value="Sel1"/>
    <property type="match status" value="11"/>
</dbReference>
<evidence type="ECO:0000313" key="4">
    <source>
        <dbReference type="Proteomes" id="UP000095350"/>
    </source>
</evidence>
<organism evidence="3 4">
    <name type="scientific">Roseburia intestinalis</name>
    <dbReference type="NCBI Taxonomy" id="166486"/>
    <lineage>
        <taxon>Bacteria</taxon>
        <taxon>Bacillati</taxon>
        <taxon>Bacillota</taxon>
        <taxon>Clostridia</taxon>
        <taxon>Lachnospirales</taxon>
        <taxon>Lachnospiraceae</taxon>
        <taxon>Roseburia</taxon>
    </lineage>
</organism>
<dbReference type="PANTHER" id="PTHR11102">
    <property type="entry name" value="SEL-1-LIKE PROTEIN"/>
    <property type="match status" value="1"/>
</dbReference>
<feature type="coiled-coil region" evidence="1">
    <location>
        <begin position="376"/>
        <end position="403"/>
    </location>
</feature>
<sequence>MPKLILRCNYLKNSPPAHLANYINYIGTREGVEKVASTTSSLPATDRQKSLIADILSKIPDANRMHEYHDYIQRPTRENASEFITQALENNLDIIAKKKNYMDYLANRPGVEIIGTHGLFSNEGEPVVLSCVAEEVANHPGVIWTNVISLRREDAERLGYDSAAQWQALLRSRVQLLCENYKIDSRNLKWYAAFHNESHHPHVHLVVYSSDPSEGYLTAKGIDAMRSAYAHDIFRQEFLSIYEKATEQRNQLKEQAEKSLLFLLQQMQEGVCHHPQIAQQMQLLSRRLKNTGGKKVYGYLKADVKAIVNDIVDELAKEERVAECYQAWLKSREEIQHYYKDSEIEMIPLSQQKELKSVKNMVIREAVRFGEGYLYLEEAETGIERLEEISEQQTESLAALQGEDMPDIMPGQTEMEEQEPDRQEEEHGESVSYFARWTDRYKEAREYLYGTMGEEPDEEAAHEIMLEEAEQGNAYAMHDMGKIYAQGIGCEADKEKVDVWYKKALAAMHYVEQKKSNTYLEYRIGKMYQYGLGTDENMEQAGEWFSKAAAKEHKYALYSLGMLYLQGKGVEQDEETAYSLLFRSYSKGNPYAAYELGKLYETGCGTEKNQEKSENCYRVAFLGFLNLEKRSKDDTLWYRIGCMYLHGIGTEADETKAEHYLTKASDYGNTHASYQLARLYIRQESQKLSGESGTAPDYAKIAKAVKWLEESAAQENPFADYAIGRLYREGTLVAEDMEKAVFHLKRAANARNSYAQYQLGKIYLEEDTKNIPAAIQYLTLAAKQKNQFAAYRLGKLYLAGEELPKNTELALHYLKMAADTENQYAQYALGKVYLIGKDVQQDKELAYDYFLKSAEQGNIYAAYFLEHWNDMPHPDLFLMATRLMRHLEHIIEENVAGRKSGGRRQGIDRKLARKIRQKKIAQGHAVDDHEDMVQTQ</sequence>
<keyword evidence="3" id="KW-0378">Hydrolase</keyword>
<dbReference type="InterPro" id="IPR011990">
    <property type="entry name" value="TPR-like_helical_dom_sf"/>
</dbReference>
<evidence type="ECO:0000313" key="3">
    <source>
        <dbReference type="EMBL" id="CUM81886.1"/>
    </source>
</evidence>
<dbReference type="Proteomes" id="UP000095350">
    <property type="component" value="Unassembled WGS sequence"/>
</dbReference>
<dbReference type="InterPro" id="IPR041073">
    <property type="entry name" value="MobL"/>
</dbReference>
<dbReference type="STRING" id="166486.ERS852572_00626"/>
<dbReference type="Gene3D" id="1.25.40.10">
    <property type="entry name" value="Tetratricopeptide repeat domain"/>
    <property type="match status" value="3"/>
</dbReference>
<proteinExistence type="predicted"/>
<feature type="region of interest" description="Disordered" evidence="2">
    <location>
        <begin position="404"/>
        <end position="430"/>
    </location>
</feature>
<dbReference type="SMART" id="SM00671">
    <property type="entry name" value="SEL1"/>
    <property type="match status" value="10"/>
</dbReference>
<name>A0A173RVW5_9FIRM</name>
<dbReference type="GO" id="GO:0008800">
    <property type="term" value="F:beta-lactamase activity"/>
    <property type="evidence" value="ECO:0007669"/>
    <property type="project" value="UniProtKB-EC"/>
</dbReference>